<dbReference type="Proteomes" id="UP001241605">
    <property type="component" value="Chromosome"/>
</dbReference>
<dbReference type="InterPro" id="IPR036510">
    <property type="entry name" value="Ribosomal_bS20_sf"/>
</dbReference>
<accession>A0ABY8QKY1</accession>
<evidence type="ECO:0000256" key="8">
    <source>
        <dbReference type="HAMAP-Rule" id="MF_00500"/>
    </source>
</evidence>
<feature type="region of interest" description="Disordered" evidence="9">
    <location>
        <begin position="1"/>
        <end position="22"/>
    </location>
</feature>
<dbReference type="Pfam" id="PF01649">
    <property type="entry name" value="Ribosomal_S20p"/>
    <property type="match status" value="1"/>
</dbReference>
<evidence type="ECO:0000256" key="4">
    <source>
        <dbReference type="ARBA" id="ARBA00022884"/>
    </source>
</evidence>
<evidence type="ECO:0000256" key="3">
    <source>
        <dbReference type="ARBA" id="ARBA00022730"/>
    </source>
</evidence>
<keyword evidence="5 8" id="KW-0689">Ribosomal protein</keyword>
<keyword evidence="11" id="KW-1185">Reference proteome</keyword>
<dbReference type="NCBIfam" id="TIGR00029">
    <property type="entry name" value="S20"/>
    <property type="match status" value="1"/>
</dbReference>
<evidence type="ECO:0000256" key="6">
    <source>
        <dbReference type="ARBA" id="ARBA00023274"/>
    </source>
</evidence>
<comment type="function">
    <text evidence="1 8">Binds directly to 16S ribosomal RNA.</text>
</comment>
<dbReference type="PANTHER" id="PTHR33398">
    <property type="entry name" value="30S RIBOSOMAL PROTEIN S20"/>
    <property type="match status" value="1"/>
</dbReference>
<dbReference type="HAMAP" id="MF_00500">
    <property type="entry name" value="Ribosomal_bS20"/>
    <property type="match status" value="1"/>
</dbReference>
<dbReference type="RefSeq" id="WP_282301317.1">
    <property type="nucleotide sequence ID" value="NZ_CP124616.1"/>
</dbReference>
<organism evidence="10 11">
    <name type="scientific">Tropicibacter oceani</name>
    <dbReference type="NCBI Taxonomy" id="3058420"/>
    <lineage>
        <taxon>Bacteria</taxon>
        <taxon>Pseudomonadati</taxon>
        <taxon>Pseudomonadota</taxon>
        <taxon>Alphaproteobacteria</taxon>
        <taxon>Rhodobacterales</taxon>
        <taxon>Roseobacteraceae</taxon>
        <taxon>Tropicibacter</taxon>
    </lineage>
</organism>
<dbReference type="Gene3D" id="1.20.58.110">
    <property type="entry name" value="Ribosomal protein S20"/>
    <property type="match status" value="1"/>
</dbReference>
<evidence type="ECO:0000256" key="5">
    <source>
        <dbReference type="ARBA" id="ARBA00022980"/>
    </source>
</evidence>
<keyword evidence="3 8" id="KW-0699">rRNA-binding</keyword>
<evidence type="ECO:0000256" key="2">
    <source>
        <dbReference type="ARBA" id="ARBA00007634"/>
    </source>
</evidence>
<reference evidence="10 11" key="1">
    <citation type="submission" date="2023-05" db="EMBL/GenBank/DDBJ databases">
        <title>YMD87, complete Genome.</title>
        <authorList>
            <person name="Zhang J."/>
            <person name="Xu X."/>
        </authorList>
    </citation>
    <scope>NUCLEOTIDE SEQUENCE [LARGE SCALE GENOMIC DNA]</scope>
    <source>
        <strain evidence="10 11">YMD87</strain>
    </source>
</reference>
<name>A0ABY8QKY1_9RHOB</name>
<keyword evidence="4 8" id="KW-0694">RNA-binding</keyword>
<evidence type="ECO:0000256" key="7">
    <source>
        <dbReference type="ARBA" id="ARBA00035136"/>
    </source>
</evidence>
<sequence>MANSPQSKKRARQSEKRFAVNKARRSRIRTFLRKVEEAIASGDKEAATAALREAQPELMRGVTKGVFHKNTASRKMSRLASRVKSLG</sequence>
<evidence type="ECO:0000256" key="1">
    <source>
        <dbReference type="ARBA" id="ARBA00003134"/>
    </source>
</evidence>
<proteinExistence type="inferred from homology"/>
<evidence type="ECO:0000256" key="9">
    <source>
        <dbReference type="SAM" id="MobiDB-lite"/>
    </source>
</evidence>
<keyword evidence="6 8" id="KW-0687">Ribonucleoprotein</keyword>
<dbReference type="PANTHER" id="PTHR33398:SF1">
    <property type="entry name" value="SMALL RIBOSOMAL SUBUNIT PROTEIN BS20C"/>
    <property type="match status" value="1"/>
</dbReference>
<evidence type="ECO:0000313" key="11">
    <source>
        <dbReference type="Proteomes" id="UP001241605"/>
    </source>
</evidence>
<dbReference type="SUPFAM" id="SSF46992">
    <property type="entry name" value="Ribosomal protein S20"/>
    <property type="match status" value="1"/>
</dbReference>
<comment type="similarity">
    <text evidence="2 8">Belongs to the bacterial ribosomal protein bS20 family.</text>
</comment>
<gene>
    <name evidence="8 10" type="primary">rpsT</name>
    <name evidence="10" type="ORF">QF118_03775</name>
</gene>
<dbReference type="InterPro" id="IPR002583">
    <property type="entry name" value="Ribosomal_bS20"/>
</dbReference>
<dbReference type="GO" id="GO:0005840">
    <property type="term" value="C:ribosome"/>
    <property type="evidence" value="ECO:0007669"/>
    <property type="project" value="UniProtKB-KW"/>
</dbReference>
<dbReference type="EMBL" id="CP124616">
    <property type="protein sequence ID" value="WGW04681.1"/>
    <property type="molecule type" value="Genomic_DNA"/>
</dbReference>
<evidence type="ECO:0000313" key="10">
    <source>
        <dbReference type="EMBL" id="WGW04681.1"/>
    </source>
</evidence>
<protein>
    <recommendedName>
        <fullName evidence="7 8">Small ribosomal subunit protein bS20</fullName>
    </recommendedName>
</protein>